<feature type="domain" description="Ska2 N-terminal" evidence="2">
    <location>
        <begin position="2"/>
        <end position="42"/>
    </location>
</feature>
<evidence type="ECO:0000313" key="3">
    <source>
        <dbReference type="Ensembl" id="ENSSTUP00000099302.1"/>
    </source>
</evidence>
<dbReference type="Ensembl" id="ENSSTUT00000106582.1">
    <property type="protein sequence ID" value="ENSSTUP00000099302.1"/>
    <property type="gene ID" value="ENSSTUG00000044534.1"/>
</dbReference>
<reference evidence="3" key="1">
    <citation type="submission" date="2025-08" db="UniProtKB">
        <authorList>
            <consortium name="Ensembl"/>
        </authorList>
    </citation>
    <scope>IDENTIFICATION</scope>
</reference>
<dbReference type="GeneTree" id="ENSGT01000000220290"/>
<feature type="compositionally biased region" description="Polar residues" evidence="1">
    <location>
        <begin position="34"/>
        <end position="46"/>
    </location>
</feature>
<evidence type="ECO:0000313" key="4">
    <source>
        <dbReference type="Proteomes" id="UP000472277"/>
    </source>
</evidence>
<proteinExistence type="predicted"/>
<evidence type="ECO:0000256" key="1">
    <source>
        <dbReference type="SAM" id="MobiDB-lite"/>
    </source>
</evidence>
<dbReference type="Proteomes" id="UP000472277">
    <property type="component" value="Unassembled WGS sequence"/>
</dbReference>
<reference evidence="3" key="2">
    <citation type="submission" date="2025-09" db="UniProtKB">
        <authorList>
            <consortium name="Ensembl"/>
        </authorList>
    </citation>
    <scope>IDENTIFICATION</scope>
</reference>
<dbReference type="Pfam" id="PF16740">
    <property type="entry name" value="SKA2"/>
    <property type="match status" value="1"/>
</dbReference>
<name>A0A674DTC6_SALTR</name>
<protein>
    <recommendedName>
        <fullName evidence="2">Ska2 N-terminal domain-containing protein</fullName>
    </recommendedName>
</protein>
<dbReference type="InParanoid" id="A0A674DTC6"/>
<feature type="region of interest" description="Disordered" evidence="1">
    <location>
        <begin position="32"/>
        <end position="53"/>
    </location>
</feature>
<evidence type="ECO:0000259" key="2">
    <source>
        <dbReference type="Pfam" id="PF16740"/>
    </source>
</evidence>
<dbReference type="Gene3D" id="6.10.250.1380">
    <property type="match status" value="1"/>
</dbReference>
<dbReference type="InterPro" id="IPR042091">
    <property type="entry name" value="Ska2_N"/>
</dbReference>
<accession>A0A674DTC6</accession>
<dbReference type="AlphaFoldDB" id="A0A674DTC6"/>
<keyword evidence="4" id="KW-1185">Reference proteome</keyword>
<organism evidence="3 4">
    <name type="scientific">Salmo trutta</name>
    <name type="common">Brown trout</name>
    <dbReference type="NCBI Taxonomy" id="8032"/>
    <lineage>
        <taxon>Eukaryota</taxon>
        <taxon>Metazoa</taxon>
        <taxon>Chordata</taxon>
        <taxon>Craniata</taxon>
        <taxon>Vertebrata</taxon>
        <taxon>Euteleostomi</taxon>
        <taxon>Actinopterygii</taxon>
        <taxon>Neopterygii</taxon>
        <taxon>Teleostei</taxon>
        <taxon>Protacanthopterygii</taxon>
        <taxon>Salmoniformes</taxon>
        <taxon>Salmonidae</taxon>
        <taxon>Salmoninae</taxon>
        <taxon>Salmo</taxon>
    </lineage>
</organism>
<sequence>METAVDKLEAVFQKAQANMEYMEKQLRLDFLTNAPENTPPSQNSLEKVTGVGL</sequence>